<accession>A0ABV0X2M4</accession>
<keyword evidence="3" id="KW-1185">Reference proteome</keyword>
<proteinExistence type="predicted"/>
<dbReference type="EMBL" id="JAHRIM010081688">
    <property type="protein sequence ID" value="MEQ2275453.1"/>
    <property type="molecule type" value="Genomic_DNA"/>
</dbReference>
<feature type="region of interest" description="Disordered" evidence="1">
    <location>
        <begin position="81"/>
        <end position="110"/>
    </location>
</feature>
<protein>
    <submittedName>
        <fullName evidence="2">Uncharacterized protein</fullName>
    </submittedName>
</protein>
<feature type="region of interest" description="Disordered" evidence="1">
    <location>
        <begin position="1"/>
        <end position="20"/>
    </location>
</feature>
<organism evidence="2 3">
    <name type="scientific">Xenotaenia resolanae</name>
    <dbReference type="NCBI Taxonomy" id="208358"/>
    <lineage>
        <taxon>Eukaryota</taxon>
        <taxon>Metazoa</taxon>
        <taxon>Chordata</taxon>
        <taxon>Craniata</taxon>
        <taxon>Vertebrata</taxon>
        <taxon>Euteleostomi</taxon>
        <taxon>Actinopterygii</taxon>
        <taxon>Neopterygii</taxon>
        <taxon>Teleostei</taxon>
        <taxon>Neoteleostei</taxon>
        <taxon>Acanthomorphata</taxon>
        <taxon>Ovalentaria</taxon>
        <taxon>Atherinomorphae</taxon>
        <taxon>Cyprinodontiformes</taxon>
        <taxon>Goodeidae</taxon>
        <taxon>Xenotaenia</taxon>
    </lineage>
</organism>
<evidence type="ECO:0000313" key="2">
    <source>
        <dbReference type="EMBL" id="MEQ2275453.1"/>
    </source>
</evidence>
<sequence>MLKAETLRSGSHRQINGPGFHRSSLICKKFHSEMKHGQKMFPETWNGLESNRKRRKNHPNVFVDAVFCLMHLMNGENIPRLDLQPGAQRRSQVDHQPVNQYLKPPKFLNV</sequence>
<reference evidence="2 3" key="1">
    <citation type="submission" date="2021-06" db="EMBL/GenBank/DDBJ databases">
        <authorList>
            <person name="Palmer J.M."/>
        </authorList>
    </citation>
    <scope>NUCLEOTIDE SEQUENCE [LARGE SCALE GENOMIC DNA]</scope>
    <source>
        <strain evidence="2 3">XR_2019</strain>
        <tissue evidence="2">Muscle</tissue>
    </source>
</reference>
<evidence type="ECO:0000313" key="3">
    <source>
        <dbReference type="Proteomes" id="UP001444071"/>
    </source>
</evidence>
<evidence type="ECO:0000256" key="1">
    <source>
        <dbReference type="SAM" id="MobiDB-lite"/>
    </source>
</evidence>
<comment type="caution">
    <text evidence="2">The sequence shown here is derived from an EMBL/GenBank/DDBJ whole genome shotgun (WGS) entry which is preliminary data.</text>
</comment>
<name>A0ABV0X2M4_9TELE</name>
<dbReference type="Proteomes" id="UP001444071">
    <property type="component" value="Unassembled WGS sequence"/>
</dbReference>
<gene>
    <name evidence="2" type="ORF">XENORESO_007714</name>
</gene>